<dbReference type="PROSITE" id="PS51257">
    <property type="entry name" value="PROKAR_LIPOPROTEIN"/>
    <property type="match status" value="1"/>
</dbReference>
<dbReference type="Gene3D" id="3.30.70.1070">
    <property type="entry name" value="Sporulation related repeat"/>
    <property type="match status" value="1"/>
</dbReference>
<proteinExistence type="predicted"/>
<dbReference type="RefSeq" id="WP_255391365.1">
    <property type="nucleotide sequence ID" value="NZ_CP101509.1"/>
</dbReference>
<organism evidence="3 4">
    <name type="scientific">Photobacterium atrarenae</name>
    <dbReference type="NCBI Taxonomy" id="865757"/>
    <lineage>
        <taxon>Bacteria</taxon>
        <taxon>Pseudomonadati</taxon>
        <taxon>Pseudomonadota</taxon>
        <taxon>Gammaproteobacteria</taxon>
        <taxon>Vibrionales</taxon>
        <taxon>Vibrionaceae</taxon>
        <taxon>Photobacterium</taxon>
    </lineage>
</organism>
<name>A0ABY5GMM0_9GAMM</name>
<protein>
    <submittedName>
        <fullName evidence="3">SPOR domain-containing protein</fullName>
    </submittedName>
</protein>
<dbReference type="InterPro" id="IPR036680">
    <property type="entry name" value="SPOR-like_sf"/>
</dbReference>
<dbReference type="Proteomes" id="UP001057998">
    <property type="component" value="Chromosome 2"/>
</dbReference>
<dbReference type="EMBL" id="CP101509">
    <property type="protein sequence ID" value="UTV30026.1"/>
    <property type="molecule type" value="Genomic_DNA"/>
</dbReference>
<evidence type="ECO:0000313" key="4">
    <source>
        <dbReference type="Proteomes" id="UP001057998"/>
    </source>
</evidence>
<feature type="domain" description="SPOR" evidence="2">
    <location>
        <begin position="109"/>
        <end position="187"/>
    </location>
</feature>
<dbReference type="InterPro" id="IPR007730">
    <property type="entry name" value="SPOR-like_dom"/>
</dbReference>
<reference evidence="3" key="1">
    <citation type="submission" date="2022-07" db="EMBL/GenBank/DDBJ databases">
        <title>Genome sequencing of Photobacterium atrarenae GJH2-4.</title>
        <authorList>
            <person name="Park S.-J."/>
        </authorList>
    </citation>
    <scope>NUCLEOTIDE SEQUENCE</scope>
    <source>
        <strain evidence="3">GJH2-4</strain>
    </source>
</reference>
<accession>A0ABY5GMM0</accession>
<dbReference type="Pfam" id="PF05036">
    <property type="entry name" value="SPOR"/>
    <property type="match status" value="1"/>
</dbReference>
<evidence type="ECO:0000313" key="3">
    <source>
        <dbReference type="EMBL" id="UTV30026.1"/>
    </source>
</evidence>
<evidence type="ECO:0000259" key="2">
    <source>
        <dbReference type="PROSITE" id="PS51724"/>
    </source>
</evidence>
<evidence type="ECO:0000256" key="1">
    <source>
        <dbReference type="SAM" id="MobiDB-lite"/>
    </source>
</evidence>
<gene>
    <name evidence="3" type="ORF">NNL38_23840</name>
</gene>
<dbReference type="PROSITE" id="PS51724">
    <property type="entry name" value="SPOR"/>
    <property type="match status" value="1"/>
</dbReference>
<keyword evidence="4" id="KW-1185">Reference proteome</keyword>
<sequence>MKKIAVFAVAAALVGCASDRETIQIVSASSEEVYTADPLQSIASATSAQNEQAAVALDEKVVGEKPAMVTAKPTTTPKLVQPDPVPAAKVEPKPVPPAAKKKPTYQYVQRKTGGYTIQVLALSHNKGFQPYLNKLPSDQPVWMNQKQVQGLPWYTLLYGRFETRQQAEQALKALPNDVKSYGPFIRSLAKIKSSSTPKMTKLN</sequence>
<feature type="region of interest" description="Disordered" evidence="1">
    <location>
        <begin position="74"/>
        <end position="103"/>
    </location>
</feature>